<feature type="signal peptide" evidence="1">
    <location>
        <begin position="1"/>
        <end position="23"/>
    </location>
</feature>
<dbReference type="PROSITE" id="PS51257">
    <property type="entry name" value="PROKAR_LIPOPROTEIN"/>
    <property type="match status" value="1"/>
</dbReference>
<dbReference type="EMBL" id="WJKJ01000301">
    <property type="protein sequence ID" value="MBD3365340.1"/>
    <property type="molecule type" value="Genomic_DNA"/>
</dbReference>
<sequence>MKATRIAILILSVFLISGCTEWAMDSAEKGWDDFEDGAYLDALAHFDNAVFYDATYPDGYNGLGWSYLMIDSFSLSVENFEYALDYESTMLDAKAGATLAGTEAGEHSSAVSYADDVISSDSDYEFSHLTEVNIDVIRLAKAKSAAAAGDFATALAEIQVFDSFFDADPETNIGQSRILTKLENLMGTYGVWAGN</sequence>
<reference evidence="2" key="1">
    <citation type="submission" date="2019-11" db="EMBL/GenBank/DDBJ databases">
        <title>Microbial mats filling the niche in hypersaline microbial mats.</title>
        <authorList>
            <person name="Wong H.L."/>
            <person name="Macleod F.I."/>
            <person name="White R.A. III"/>
            <person name="Burns B.P."/>
        </authorList>
    </citation>
    <scope>NUCLEOTIDE SEQUENCE</scope>
    <source>
        <strain evidence="2">Bin_327</strain>
    </source>
</reference>
<keyword evidence="1" id="KW-0732">Signal</keyword>
<accession>A0A9D5QET7</accession>
<name>A0A9D5QET7_UNCW3</name>
<evidence type="ECO:0008006" key="4">
    <source>
        <dbReference type="Google" id="ProtNLM"/>
    </source>
</evidence>
<evidence type="ECO:0000313" key="2">
    <source>
        <dbReference type="EMBL" id="MBD3365340.1"/>
    </source>
</evidence>
<dbReference type="AlphaFoldDB" id="A0A9D5QET7"/>
<proteinExistence type="predicted"/>
<dbReference type="SUPFAM" id="SSF48452">
    <property type="entry name" value="TPR-like"/>
    <property type="match status" value="1"/>
</dbReference>
<protein>
    <recommendedName>
        <fullName evidence="4">Tetratricopeptide repeat protein</fullName>
    </recommendedName>
</protein>
<dbReference type="Gene3D" id="1.25.40.10">
    <property type="entry name" value="Tetratricopeptide repeat domain"/>
    <property type="match status" value="1"/>
</dbReference>
<organism evidence="2 3">
    <name type="scientific">candidate division WOR-3 bacterium</name>
    <dbReference type="NCBI Taxonomy" id="2052148"/>
    <lineage>
        <taxon>Bacteria</taxon>
        <taxon>Bacteria division WOR-3</taxon>
    </lineage>
</organism>
<evidence type="ECO:0000256" key="1">
    <source>
        <dbReference type="SAM" id="SignalP"/>
    </source>
</evidence>
<dbReference type="InterPro" id="IPR011990">
    <property type="entry name" value="TPR-like_helical_dom_sf"/>
</dbReference>
<dbReference type="Proteomes" id="UP000630660">
    <property type="component" value="Unassembled WGS sequence"/>
</dbReference>
<comment type="caution">
    <text evidence="2">The sequence shown here is derived from an EMBL/GenBank/DDBJ whole genome shotgun (WGS) entry which is preliminary data.</text>
</comment>
<gene>
    <name evidence="2" type="ORF">GF359_09015</name>
</gene>
<feature type="chain" id="PRO_5039117804" description="Tetratricopeptide repeat protein" evidence="1">
    <location>
        <begin position="24"/>
        <end position="195"/>
    </location>
</feature>
<evidence type="ECO:0000313" key="3">
    <source>
        <dbReference type="Proteomes" id="UP000630660"/>
    </source>
</evidence>